<evidence type="ECO:0000259" key="8">
    <source>
        <dbReference type="PROSITE" id="PS50850"/>
    </source>
</evidence>
<feature type="transmembrane region" description="Helical" evidence="7">
    <location>
        <begin position="38"/>
        <end position="62"/>
    </location>
</feature>
<comment type="subcellular location">
    <subcellularLocation>
        <location evidence="1">Cell membrane</location>
        <topology evidence="1">Multi-pass membrane protein</topology>
    </subcellularLocation>
</comment>
<feature type="domain" description="Major facilitator superfamily (MFS) profile" evidence="8">
    <location>
        <begin position="3"/>
        <end position="379"/>
    </location>
</feature>
<feature type="transmembrane region" description="Helical" evidence="7">
    <location>
        <begin position="356"/>
        <end position="375"/>
    </location>
</feature>
<dbReference type="InterPro" id="IPR020846">
    <property type="entry name" value="MFS_dom"/>
</dbReference>
<evidence type="ECO:0000256" key="3">
    <source>
        <dbReference type="ARBA" id="ARBA00022475"/>
    </source>
</evidence>
<keyword evidence="3" id="KW-1003">Cell membrane</keyword>
<dbReference type="InterPro" id="IPR036259">
    <property type="entry name" value="MFS_trans_sf"/>
</dbReference>
<feature type="transmembrane region" description="Helical" evidence="7">
    <location>
        <begin position="69"/>
        <end position="88"/>
    </location>
</feature>
<sequence length="390" mass="40403">MRKIWVLTLGMFSLGLDAYVVAGLLPFMGASYGRADAQMGMAVSVFTLCYALAAPIFATVLAGRPVRQMLLWALIIFAAANGASAMAPSFSLFLLARACAGIGAGLFSPLASAAAAGLVPKEKRGFALGFLLGGMSMGTVIGVPIGLLVAKYVEWQGVIWMVTMLGVIALLAIIIGFPNVPATAPPSLRQRLEMLKSGPVAATVGVTLVISIASLGLYTYVASILQSLGGNNVSVSSYLWAWGIGGAVGSFAIGPLMDRIGQPRKILLGILCILFLAMLALPMAFGTPLITFIPFLLWGASGWASQAPQQHILLQLKPQAGASVVALNSSFNYLGSALGSTLGGAVLALGLSPSKLSFGAASLIMFAIAGQLLIIRMQKKPQPLDIGKSF</sequence>
<keyword evidence="4 7" id="KW-0812">Transmembrane</keyword>
<keyword evidence="2" id="KW-0813">Transport</keyword>
<dbReference type="SUPFAM" id="SSF103473">
    <property type="entry name" value="MFS general substrate transporter"/>
    <property type="match status" value="1"/>
</dbReference>
<dbReference type="EMBL" id="JAGGLD010000004">
    <property type="protein sequence ID" value="MBP2001463.1"/>
    <property type="molecule type" value="Genomic_DNA"/>
</dbReference>
<dbReference type="PANTHER" id="PTHR43124:SF10">
    <property type="entry name" value="PURINE EFFLUX PUMP PBUE"/>
    <property type="match status" value="1"/>
</dbReference>
<comment type="caution">
    <text evidence="9">The sequence shown here is derived from an EMBL/GenBank/DDBJ whole genome shotgun (WGS) entry which is preliminary data.</text>
</comment>
<dbReference type="PANTHER" id="PTHR43124">
    <property type="entry name" value="PURINE EFFLUX PUMP PBUE"/>
    <property type="match status" value="1"/>
</dbReference>
<dbReference type="Pfam" id="PF07690">
    <property type="entry name" value="MFS_1"/>
    <property type="match status" value="1"/>
</dbReference>
<proteinExistence type="predicted"/>
<evidence type="ECO:0000256" key="4">
    <source>
        <dbReference type="ARBA" id="ARBA00022692"/>
    </source>
</evidence>
<feature type="transmembrane region" description="Helical" evidence="7">
    <location>
        <begin position="94"/>
        <end position="119"/>
    </location>
</feature>
<reference evidence="9 10" key="1">
    <citation type="submission" date="2021-03" db="EMBL/GenBank/DDBJ databases">
        <title>Genomic Encyclopedia of Type Strains, Phase IV (KMG-IV): sequencing the most valuable type-strain genomes for metagenomic binning, comparative biology and taxonomic classification.</title>
        <authorList>
            <person name="Goeker M."/>
        </authorList>
    </citation>
    <scope>NUCLEOTIDE SEQUENCE [LARGE SCALE GENOMIC DNA]</scope>
    <source>
        <strain evidence="9 10">DSM 26806</strain>
    </source>
</reference>
<evidence type="ECO:0000256" key="5">
    <source>
        <dbReference type="ARBA" id="ARBA00022989"/>
    </source>
</evidence>
<dbReference type="CDD" id="cd17324">
    <property type="entry name" value="MFS_NepI_like"/>
    <property type="match status" value="1"/>
</dbReference>
<evidence type="ECO:0000256" key="7">
    <source>
        <dbReference type="SAM" id="Phobius"/>
    </source>
</evidence>
<dbReference type="Proteomes" id="UP001519288">
    <property type="component" value="Unassembled WGS sequence"/>
</dbReference>
<dbReference type="InterPro" id="IPR050189">
    <property type="entry name" value="MFS_Efflux_Transporters"/>
</dbReference>
<dbReference type="PROSITE" id="PS50850">
    <property type="entry name" value="MFS"/>
    <property type="match status" value="1"/>
</dbReference>
<evidence type="ECO:0000256" key="2">
    <source>
        <dbReference type="ARBA" id="ARBA00022448"/>
    </source>
</evidence>
<feature type="transmembrane region" description="Helical" evidence="7">
    <location>
        <begin position="126"/>
        <end position="152"/>
    </location>
</feature>
<feature type="transmembrane region" description="Helical" evidence="7">
    <location>
        <begin position="158"/>
        <end position="180"/>
    </location>
</feature>
<evidence type="ECO:0000256" key="6">
    <source>
        <dbReference type="ARBA" id="ARBA00023136"/>
    </source>
</evidence>
<accession>A0ABS4JID8</accession>
<feature type="transmembrane region" description="Helical" evidence="7">
    <location>
        <begin position="200"/>
        <end position="225"/>
    </location>
</feature>
<evidence type="ECO:0000313" key="10">
    <source>
        <dbReference type="Proteomes" id="UP001519288"/>
    </source>
</evidence>
<evidence type="ECO:0000313" key="9">
    <source>
        <dbReference type="EMBL" id="MBP2001463.1"/>
    </source>
</evidence>
<dbReference type="InterPro" id="IPR011701">
    <property type="entry name" value="MFS"/>
</dbReference>
<gene>
    <name evidence="9" type="ORF">J2Z69_002508</name>
</gene>
<feature type="transmembrane region" description="Helical" evidence="7">
    <location>
        <begin position="266"/>
        <end position="298"/>
    </location>
</feature>
<feature type="transmembrane region" description="Helical" evidence="7">
    <location>
        <begin position="237"/>
        <end position="254"/>
    </location>
</feature>
<dbReference type="Gene3D" id="1.20.1250.20">
    <property type="entry name" value="MFS general substrate transporter like domains"/>
    <property type="match status" value="1"/>
</dbReference>
<dbReference type="RefSeq" id="WP_209862884.1">
    <property type="nucleotide sequence ID" value="NZ_JAGGLD010000004.1"/>
</dbReference>
<protein>
    <submittedName>
        <fullName evidence="9">MFS family arabinose efflux permease</fullName>
    </submittedName>
</protein>
<name>A0ABS4JID8_9BACL</name>
<keyword evidence="10" id="KW-1185">Reference proteome</keyword>
<organism evidence="9 10">
    <name type="scientific">Paenibacillus shirakamiensis</name>
    <dbReference type="NCBI Taxonomy" id="1265935"/>
    <lineage>
        <taxon>Bacteria</taxon>
        <taxon>Bacillati</taxon>
        <taxon>Bacillota</taxon>
        <taxon>Bacilli</taxon>
        <taxon>Bacillales</taxon>
        <taxon>Paenibacillaceae</taxon>
        <taxon>Paenibacillus</taxon>
    </lineage>
</organism>
<keyword evidence="6 7" id="KW-0472">Membrane</keyword>
<evidence type="ECO:0000256" key="1">
    <source>
        <dbReference type="ARBA" id="ARBA00004651"/>
    </source>
</evidence>
<keyword evidence="5 7" id="KW-1133">Transmembrane helix</keyword>